<comment type="caution">
    <text evidence="2">The sequence shown here is derived from an EMBL/GenBank/DDBJ whole genome shotgun (WGS) entry which is preliminary data.</text>
</comment>
<keyword evidence="3" id="KW-1185">Reference proteome</keyword>
<dbReference type="Proteomes" id="UP000636709">
    <property type="component" value="Unassembled WGS sequence"/>
</dbReference>
<gene>
    <name evidence="2" type="ORF">HU200_060417</name>
</gene>
<dbReference type="PANTHER" id="PTHR48227:SF1">
    <property type="entry name" value="DNA LIGASE 1-LIKE"/>
    <property type="match status" value="1"/>
</dbReference>
<evidence type="ECO:0000313" key="3">
    <source>
        <dbReference type="Proteomes" id="UP000636709"/>
    </source>
</evidence>
<accession>A0A835E1S7</accession>
<protein>
    <submittedName>
        <fullName evidence="2">Uncharacterized protein</fullName>
    </submittedName>
</protein>
<feature type="compositionally biased region" description="Basic and acidic residues" evidence="1">
    <location>
        <begin position="229"/>
        <end position="255"/>
    </location>
</feature>
<organism evidence="2 3">
    <name type="scientific">Digitaria exilis</name>
    <dbReference type="NCBI Taxonomy" id="1010633"/>
    <lineage>
        <taxon>Eukaryota</taxon>
        <taxon>Viridiplantae</taxon>
        <taxon>Streptophyta</taxon>
        <taxon>Embryophyta</taxon>
        <taxon>Tracheophyta</taxon>
        <taxon>Spermatophyta</taxon>
        <taxon>Magnoliopsida</taxon>
        <taxon>Liliopsida</taxon>
        <taxon>Poales</taxon>
        <taxon>Poaceae</taxon>
        <taxon>PACMAD clade</taxon>
        <taxon>Panicoideae</taxon>
        <taxon>Panicodae</taxon>
        <taxon>Paniceae</taxon>
        <taxon>Anthephorinae</taxon>
        <taxon>Digitaria</taxon>
    </lineage>
</organism>
<feature type="region of interest" description="Disordered" evidence="1">
    <location>
        <begin position="80"/>
        <end position="155"/>
    </location>
</feature>
<sequence length="285" mass="31870">MRAITGAVVSSKPCPLSKAFHILNRFYDTAGSDLPSADCATYLHTTSDATKDLVLFRRGLRAYQQQSSANLEAHDYEGEIEHQDREREGSVAAPTGGSHRDSAAEVELDASAGEKKSKKKKKNKEDSQEGRAVAGGELHIPSLPEIAREKRKEKHPVKEIIVNVKQEPDLVVEEQLLNEKKSKKKKDKVRVKLEEEEREVDEVGGRIVSDGGLEQNVSGGENKRKKKKHEEALVNSKDVKQEVKMASDGDLDSEKKRKKKRGRGDNADNALDQVEHTQKKQRKLY</sequence>
<dbReference type="AlphaFoldDB" id="A0A835E1S7"/>
<name>A0A835E1S7_9POAL</name>
<evidence type="ECO:0000256" key="1">
    <source>
        <dbReference type="SAM" id="MobiDB-lite"/>
    </source>
</evidence>
<dbReference type="EMBL" id="JACEFO010002512">
    <property type="protein sequence ID" value="KAF8657079.1"/>
    <property type="molecule type" value="Genomic_DNA"/>
</dbReference>
<dbReference type="OrthoDB" id="696879at2759"/>
<dbReference type="PANTHER" id="PTHR48227">
    <property type="entry name" value="DNA TOPOISOMERASE 1-LIKE"/>
    <property type="match status" value="1"/>
</dbReference>
<evidence type="ECO:0000313" key="2">
    <source>
        <dbReference type="EMBL" id="KAF8657079.1"/>
    </source>
</evidence>
<feature type="region of interest" description="Disordered" evidence="1">
    <location>
        <begin position="176"/>
        <end position="285"/>
    </location>
</feature>
<proteinExistence type="predicted"/>
<feature type="compositionally biased region" description="Basic and acidic residues" evidence="1">
    <location>
        <begin position="80"/>
        <end position="89"/>
    </location>
</feature>
<reference evidence="2" key="1">
    <citation type="submission" date="2020-07" db="EMBL/GenBank/DDBJ databases">
        <title>Genome sequence and genetic diversity analysis of an under-domesticated orphan crop, white fonio (Digitaria exilis).</title>
        <authorList>
            <person name="Bennetzen J.L."/>
            <person name="Chen S."/>
            <person name="Ma X."/>
            <person name="Wang X."/>
            <person name="Yssel A.E.J."/>
            <person name="Chaluvadi S.R."/>
            <person name="Johnson M."/>
            <person name="Gangashetty P."/>
            <person name="Hamidou F."/>
            <person name="Sanogo M.D."/>
            <person name="Zwaenepoel A."/>
            <person name="Wallace J."/>
            <person name="Van De Peer Y."/>
            <person name="Van Deynze A."/>
        </authorList>
    </citation>
    <scope>NUCLEOTIDE SEQUENCE</scope>
    <source>
        <tissue evidence="2">Leaves</tissue>
    </source>
</reference>